<reference evidence="2 3" key="1">
    <citation type="submission" date="2018-03" db="EMBL/GenBank/DDBJ databases">
        <title>Genomic Encyclopedia of Archaeal and Bacterial Type Strains, Phase II (KMG-II): from individual species to whole genera.</title>
        <authorList>
            <person name="Goeker M."/>
        </authorList>
    </citation>
    <scope>NUCLEOTIDE SEQUENCE [LARGE SCALE GENOMIC DNA]</scope>
    <source>
        <strain evidence="2 3">DSM 29318</strain>
    </source>
</reference>
<protein>
    <submittedName>
        <fullName evidence="2">Cytoskeletal protein RodZ</fullName>
    </submittedName>
</protein>
<dbReference type="RefSeq" id="WP_106159386.1">
    <property type="nucleotide sequence ID" value="NZ_PVTT01000001.1"/>
</dbReference>
<accession>A0A2T0X7L5</accession>
<dbReference type="Pfam" id="PF13413">
    <property type="entry name" value="HTH_25"/>
    <property type="match status" value="1"/>
</dbReference>
<comment type="caution">
    <text evidence="2">The sequence shown here is derived from an EMBL/GenBank/DDBJ whole genome shotgun (WGS) entry which is preliminary data.</text>
</comment>
<gene>
    <name evidence="2" type="ORF">BCF33_0547</name>
</gene>
<dbReference type="PANTHER" id="PTHR34475:SF1">
    <property type="entry name" value="CYTOSKELETON PROTEIN RODZ"/>
    <property type="match status" value="1"/>
</dbReference>
<proteinExistence type="predicted"/>
<feature type="domain" description="Cytoskeleton protein RodZ-like C-terminal" evidence="1">
    <location>
        <begin position="329"/>
        <end position="398"/>
    </location>
</feature>
<sequence length="431" mass="44437">MTRGGSAPGQDDVRGFDDYEVSLGDTMRGERATLGKSLLDVQRELKIKATYIAAIENADHSAFETPGFIAGYVRSYARYLGMDPEECFARFCRESGFEGPRSLGGKPARRSGRAAPLAAPVEAPLGTRDIFDQPQPGFLAGDGPLARIEPAAVASVAVLVALIGGIAWGGWTVLQEVQRVQLAPVDAAPVVAVTVDPLAPEETEVAEAELRAPSAPSAEALDRLYRPRALEVPVLVARDGPIAALDPRAAGVVTGAEERQFRRGAPTPAQTEGVARVAEAPGAPGAPGGAARGELPDAIGAAVLAALAEGEAAPEGPVVREDVPQTVALVAARESWVRVRDAEGATLYEGVMQPGDRVDLPATEGAPDLRTGNAGAVYFEIAGQTYGPAGGDGEVANVAALTPDALTAAFTVADLEADADIARVLAEATVD</sequence>
<dbReference type="GO" id="GO:0003677">
    <property type="term" value="F:DNA binding"/>
    <property type="evidence" value="ECO:0007669"/>
    <property type="project" value="InterPro"/>
</dbReference>
<dbReference type="OrthoDB" id="9790252at2"/>
<dbReference type="PANTHER" id="PTHR34475">
    <property type="match status" value="1"/>
</dbReference>
<dbReference type="InterPro" id="IPR025194">
    <property type="entry name" value="RodZ-like_C"/>
</dbReference>
<name>A0A2T0X7L5_9RHOB</name>
<dbReference type="InterPro" id="IPR050400">
    <property type="entry name" value="Bact_Cytoskel_RodZ"/>
</dbReference>
<dbReference type="InterPro" id="IPR010982">
    <property type="entry name" value="Lambda_DNA-bd_dom_sf"/>
</dbReference>
<keyword evidence="3" id="KW-1185">Reference proteome</keyword>
<dbReference type="EMBL" id="PVTT01000001">
    <property type="protein sequence ID" value="PRY94941.1"/>
    <property type="molecule type" value="Genomic_DNA"/>
</dbReference>
<dbReference type="Gene3D" id="1.10.260.40">
    <property type="entry name" value="lambda repressor-like DNA-binding domains"/>
    <property type="match status" value="1"/>
</dbReference>
<dbReference type="AlphaFoldDB" id="A0A2T0X7L5"/>
<dbReference type="Proteomes" id="UP000238801">
    <property type="component" value="Unassembled WGS sequence"/>
</dbReference>
<evidence type="ECO:0000259" key="1">
    <source>
        <dbReference type="Pfam" id="PF13464"/>
    </source>
</evidence>
<dbReference type="Pfam" id="PF13464">
    <property type="entry name" value="RodZ_C"/>
    <property type="match status" value="1"/>
</dbReference>
<organism evidence="2 3">
    <name type="scientific">Hasllibacter halocynthiae</name>
    <dbReference type="NCBI Taxonomy" id="595589"/>
    <lineage>
        <taxon>Bacteria</taxon>
        <taxon>Pseudomonadati</taxon>
        <taxon>Pseudomonadota</taxon>
        <taxon>Alphaproteobacteria</taxon>
        <taxon>Rhodobacterales</taxon>
        <taxon>Roseobacteraceae</taxon>
        <taxon>Hasllibacter</taxon>
    </lineage>
</organism>
<evidence type="ECO:0000313" key="2">
    <source>
        <dbReference type="EMBL" id="PRY94941.1"/>
    </source>
</evidence>
<evidence type="ECO:0000313" key="3">
    <source>
        <dbReference type="Proteomes" id="UP000238801"/>
    </source>
</evidence>